<dbReference type="Pfam" id="PF22778">
    <property type="entry name" value="VCPO_2nd"/>
    <property type="match status" value="1"/>
</dbReference>
<accession>A0A2U8WDQ9</accession>
<feature type="domain" description="Vanadium-dependent haloperoxidase NapH1-like second helical-bundle" evidence="2">
    <location>
        <begin position="302"/>
        <end position="437"/>
    </location>
</feature>
<reference evidence="4" key="1">
    <citation type="submission" date="2018-05" db="EMBL/GenBank/DDBJ databases">
        <title>Complete Genome Sequence of Methylobacterium sp. 17SD2-17.</title>
        <authorList>
            <person name="Srinivasan S."/>
        </authorList>
    </citation>
    <scope>NUCLEOTIDE SEQUENCE [LARGE SCALE GENOMIC DNA]</scope>
    <source>
        <strain evidence="4">17SD2-17</strain>
    </source>
</reference>
<dbReference type="SUPFAM" id="SSF48317">
    <property type="entry name" value="Acid phosphatase/Vanadium-dependent haloperoxidase"/>
    <property type="match status" value="1"/>
</dbReference>
<feature type="region of interest" description="Disordered" evidence="1">
    <location>
        <begin position="1"/>
        <end position="39"/>
    </location>
</feature>
<dbReference type="Proteomes" id="UP000245926">
    <property type="component" value="Chromosome"/>
</dbReference>
<evidence type="ECO:0000313" key="4">
    <source>
        <dbReference type="Proteomes" id="UP000245926"/>
    </source>
</evidence>
<evidence type="ECO:0000313" key="3">
    <source>
        <dbReference type="EMBL" id="AWN43648.1"/>
    </source>
</evidence>
<keyword evidence="4" id="KW-1185">Reference proteome</keyword>
<dbReference type="PANTHER" id="PTHR34599:SF1">
    <property type="entry name" value="PHOSPHATIDIC ACID PHOSPHATASE TYPE 2_HALOPEROXIDASE DOMAIN-CONTAINING PROTEIN"/>
    <property type="match status" value="1"/>
</dbReference>
<evidence type="ECO:0000259" key="2">
    <source>
        <dbReference type="Pfam" id="PF22778"/>
    </source>
</evidence>
<name>A0A2U8WDQ9_9HYPH</name>
<dbReference type="InterPro" id="IPR055161">
    <property type="entry name" value="NapH1-like_2nd"/>
</dbReference>
<dbReference type="PANTHER" id="PTHR34599">
    <property type="entry name" value="PEROXIDASE-RELATED"/>
    <property type="match status" value="1"/>
</dbReference>
<gene>
    <name evidence="3" type="ORF">DK389_27990</name>
</gene>
<dbReference type="Gene3D" id="1.10.606.20">
    <property type="match status" value="1"/>
</dbReference>
<protein>
    <recommendedName>
        <fullName evidence="2">Vanadium-dependent haloperoxidase NapH1-like second helical-bundle domain-containing protein</fullName>
    </recommendedName>
</protein>
<dbReference type="RefSeq" id="WP_109894648.1">
    <property type="nucleotide sequence ID" value="NZ_CP029550.1"/>
</dbReference>
<sequence length="449" mass="48982">MRSDPSARSFARDSVHENPRSGREDQTAPERWHDGPDREPAFDNVVLDWNQIALDAIRHASITRPPEDAPYVSRALAMESIAMFDVLQAIDDRPGFLVTLDAPAGISAEAAVSAAAHEILVELFPDYRHALDRAYEARLDEIRDGRAEDRGVAFGTKVAEAVLAARADDGSDGLAHLGLVAGHEPGAYRPTPPDYTLAIQPDWGDVTPFVLRSADQFRPGPPPAVTSAAYAQDFNEVKALGDVNSTLRTPEQTESALWWSNDEDSYTRVGQWSDIADHILAEQGRSPQESAYLLTLLNVGLADAITACWETKYHYDAWRPVTAIREADGDGNRATRADDDWLPLLPATPDHPEYTSGHSVIGALAAKVMTDFFGPIPFSATSETLPDVVRHFDNFDQAARDEAMSRIYAGVHFAYSTEAGLVMGSQVGDVVVDAFHQKFDPPAGDGHLV</sequence>
<dbReference type="CDD" id="cd03398">
    <property type="entry name" value="PAP2_haloperoxidase"/>
    <property type="match status" value="1"/>
</dbReference>
<dbReference type="EMBL" id="CP029550">
    <property type="protein sequence ID" value="AWN43648.1"/>
    <property type="molecule type" value="Genomic_DNA"/>
</dbReference>
<proteinExistence type="predicted"/>
<dbReference type="AlphaFoldDB" id="A0A2U8WDQ9"/>
<organism evidence="3 4">
    <name type="scientific">Methylobacterium durans</name>
    <dbReference type="NCBI Taxonomy" id="2202825"/>
    <lineage>
        <taxon>Bacteria</taxon>
        <taxon>Pseudomonadati</taxon>
        <taxon>Pseudomonadota</taxon>
        <taxon>Alphaproteobacteria</taxon>
        <taxon>Hyphomicrobiales</taxon>
        <taxon>Methylobacteriaceae</taxon>
        <taxon>Methylobacterium</taxon>
    </lineage>
</organism>
<evidence type="ECO:0000256" key="1">
    <source>
        <dbReference type="SAM" id="MobiDB-lite"/>
    </source>
</evidence>
<dbReference type="InterPro" id="IPR052559">
    <property type="entry name" value="V-haloperoxidase"/>
</dbReference>
<dbReference type="KEGG" id="mets:DK389_27990"/>
<dbReference type="InterPro" id="IPR036938">
    <property type="entry name" value="PAP2/HPO_sf"/>
</dbReference>
<dbReference type="OrthoDB" id="103227at2"/>